<dbReference type="AlphaFoldDB" id="A0A413T8T5"/>
<sequence length="101" mass="11442">MKTEISGGQVEYRITSSIASNPSGTGRADIVYFNTVIIPSVEYPDKEIVYHVYENGLINYYYRKKKTQEKPATSSEKVKEQEKDYSGLERIGIFAFGSALF</sequence>
<proteinExistence type="predicted"/>
<accession>A0A413T8T5</accession>
<protein>
    <submittedName>
        <fullName evidence="1">Uncharacterized protein</fullName>
    </submittedName>
</protein>
<evidence type="ECO:0000313" key="2">
    <source>
        <dbReference type="Proteomes" id="UP000283492"/>
    </source>
</evidence>
<dbReference type="Proteomes" id="UP000283492">
    <property type="component" value="Unassembled WGS sequence"/>
</dbReference>
<reference evidence="1 2" key="1">
    <citation type="submission" date="2018-08" db="EMBL/GenBank/DDBJ databases">
        <title>A genome reference for cultivated species of the human gut microbiota.</title>
        <authorList>
            <person name="Zou Y."/>
            <person name="Xue W."/>
            <person name="Luo G."/>
        </authorList>
    </citation>
    <scope>NUCLEOTIDE SEQUENCE [LARGE SCALE GENOMIC DNA]</scope>
    <source>
        <strain evidence="1 2">AM42-1AC</strain>
    </source>
</reference>
<organism evidence="1 2">
    <name type="scientific">Roseburia inulinivorans</name>
    <dbReference type="NCBI Taxonomy" id="360807"/>
    <lineage>
        <taxon>Bacteria</taxon>
        <taxon>Bacillati</taxon>
        <taxon>Bacillota</taxon>
        <taxon>Clostridia</taxon>
        <taxon>Lachnospirales</taxon>
        <taxon>Lachnospiraceae</taxon>
        <taxon>Roseburia</taxon>
    </lineage>
</organism>
<gene>
    <name evidence="1" type="ORF">DW914_19220</name>
</gene>
<comment type="caution">
    <text evidence="1">The sequence shown here is derived from an EMBL/GenBank/DDBJ whole genome shotgun (WGS) entry which is preliminary data.</text>
</comment>
<dbReference type="RefSeq" id="WP_118583969.1">
    <property type="nucleotide sequence ID" value="NZ_CABJFX010000083.1"/>
</dbReference>
<name>A0A413T8T5_9FIRM</name>
<dbReference type="EMBL" id="QSFX01000083">
    <property type="protein sequence ID" value="RHA81466.1"/>
    <property type="molecule type" value="Genomic_DNA"/>
</dbReference>
<evidence type="ECO:0000313" key="1">
    <source>
        <dbReference type="EMBL" id="RHA81466.1"/>
    </source>
</evidence>